<dbReference type="PANTHER" id="PTHR11037">
    <property type="entry name" value="TRANSCRIPTION FACTOR CP2"/>
    <property type="match status" value="1"/>
</dbReference>
<dbReference type="GO" id="GO:0005634">
    <property type="term" value="C:nucleus"/>
    <property type="evidence" value="ECO:0007669"/>
    <property type="project" value="UniProtKB-SubCell"/>
</dbReference>
<dbReference type="PROSITE" id="PS51968">
    <property type="entry name" value="GRH_CP2_DB"/>
    <property type="match status" value="1"/>
</dbReference>
<feature type="region of interest" description="Disordered" evidence="6">
    <location>
        <begin position="518"/>
        <end position="538"/>
    </location>
</feature>
<comment type="subcellular location">
    <subcellularLocation>
        <location evidence="1">Nucleus</location>
    </subcellularLocation>
</comment>
<evidence type="ECO:0000256" key="4">
    <source>
        <dbReference type="ARBA" id="ARBA00023163"/>
    </source>
</evidence>
<dbReference type="GO" id="GO:0000978">
    <property type="term" value="F:RNA polymerase II cis-regulatory region sequence-specific DNA binding"/>
    <property type="evidence" value="ECO:0007669"/>
    <property type="project" value="TreeGrafter"/>
</dbReference>
<keyword evidence="3" id="KW-0238">DNA-binding</keyword>
<name>A0A9W8CTR2_9FUNG</name>
<dbReference type="GO" id="GO:0001228">
    <property type="term" value="F:DNA-binding transcription activator activity, RNA polymerase II-specific"/>
    <property type="evidence" value="ECO:0007669"/>
    <property type="project" value="TreeGrafter"/>
</dbReference>
<accession>A0A9W8CTR2</accession>
<sequence>MSYSYDNSHISGVHMGSIPADAASYYATYNLGEPDRRDNGGGVISGAAGSQQLAAHGFFHHQTTNQHQQPRIETRLEHPHHQSPHLHTALPQYHTQQRDIHHQSQAAHASMAQYQSQQQQQQQQHIGPMAGADPTGAYQTGGFTHYAAHAAYHPNHSAAGFDPSTSAPVDSTSAAALASGVEHDYSVMAVAGALHTSTPPINLHQVRNIMEQPMLEHPHAVSNNGMRFDCVLEAPTAAAQKADEPTLTYLNKGQLYGISLLDKTHSDTFYSTTLRIAFHEDSHRKGAPTYWNFWLNQQENPRMARAIELDKAGSIGVVSAENKQFDRVTFQWQGRRGAKVMVRFNCLSTDFSRIKGVKGIPLRIHLDTHYALSPGGGEVTNFASSLSQMSSPIASLAQTAGAAIATSSTHNGPGALSTPVSPAATSGANPLEAQTAPSSSATATFSPATANTLVGGSGAGTAPSGTSGAGAVSTMTCGKIIERCSARIKLFRDKGAERKNKDDQRHLDKLWEKQKAKLALSTSGNQESGGASSMTQQQQQIQQQLAEFTMTFAPVQPITTFVEYTLTGDECDGEDPVIFDELWTAGGQSVSAAAAAAAAALESPGSVITTPITGLSTMNLGMPGMHLTGLSSPMTSTAAAMAYMRKRSADDLDIMSPNKRHFSPASLPTGINGSELVGVDPSYTPMPRKRKSVLAIYVKFQGENMYRAIYLERLAVNDLVAKLTQRLEIQAAPDIEVIRKTKKGLTIKVDDSVIAQLDDQQDMEVECSFAKDTGNLTIYLHY</sequence>
<feature type="region of interest" description="Disordered" evidence="6">
    <location>
        <begin position="93"/>
        <end position="136"/>
    </location>
</feature>
<evidence type="ECO:0000256" key="6">
    <source>
        <dbReference type="SAM" id="MobiDB-lite"/>
    </source>
</evidence>
<evidence type="ECO:0000313" key="9">
    <source>
        <dbReference type="Proteomes" id="UP001149813"/>
    </source>
</evidence>
<evidence type="ECO:0000256" key="2">
    <source>
        <dbReference type="ARBA" id="ARBA00023015"/>
    </source>
</evidence>
<feature type="compositionally biased region" description="Low complexity" evidence="6">
    <location>
        <begin position="433"/>
        <end position="443"/>
    </location>
</feature>
<evidence type="ECO:0000256" key="1">
    <source>
        <dbReference type="ARBA" id="ARBA00004123"/>
    </source>
</evidence>
<keyword evidence="4" id="KW-0804">Transcription</keyword>
<evidence type="ECO:0000256" key="3">
    <source>
        <dbReference type="ARBA" id="ARBA00023125"/>
    </source>
</evidence>
<dbReference type="Pfam" id="PF04516">
    <property type="entry name" value="CP2"/>
    <property type="match status" value="2"/>
</dbReference>
<evidence type="ECO:0000259" key="7">
    <source>
        <dbReference type="PROSITE" id="PS51968"/>
    </source>
</evidence>
<organism evidence="8 9">
    <name type="scientific">Coemansia erecta</name>
    <dbReference type="NCBI Taxonomy" id="147472"/>
    <lineage>
        <taxon>Eukaryota</taxon>
        <taxon>Fungi</taxon>
        <taxon>Fungi incertae sedis</taxon>
        <taxon>Zoopagomycota</taxon>
        <taxon>Kickxellomycotina</taxon>
        <taxon>Kickxellomycetes</taxon>
        <taxon>Kickxellales</taxon>
        <taxon>Kickxellaceae</taxon>
        <taxon>Coemansia</taxon>
    </lineage>
</organism>
<feature type="region of interest" description="Disordered" evidence="6">
    <location>
        <begin position="408"/>
        <end position="443"/>
    </location>
</feature>
<dbReference type="InterPro" id="IPR057520">
    <property type="entry name" value="GRHL1/CP2_C"/>
</dbReference>
<keyword evidence="9" id="KW-1185">Reference proteome</keyword>
<proteinExistence type="predicted"/>
<gene>
    <name evidence="8" type="ORF">LPJ53_002203</name>
</gene>
<evidence type="ECO:0000256" key="5">
    <source>
        <dbReference type="ARBA" id="ARBA00023242"/>
    </source>
</evidence>
<comment type="caution">
    <text evidence="8">The sequence shown here is derived from an EMBL/GenBank/DDBJ whole genome shotgun (WGS) entry which is preliminary data.</text>
</comment>
<evidence type="ECO:0000313" key="8">
    <source>
        <dbReference type="EMBL" id="KAJ1723448.1"/>
    </source>
</evidence>
<reference evidence="8" key="1">
    <citation type="submission" date="2022-07" db="EMBL/GenBank/DDBJ databases">
        <title>Phylogenomic reconstructions and comparative analyses of Kickxellomycotina fungi.</title>
        <authorList>
            <person name="Reynolds N.K."/>
            <person name="Stajich J.E."/>
            <person name="Barry K."/>
            <person name="Grigoriev I.V."/>
            <person name="Crous P."/>
            <person name="Smith M.E."/>
        </authorList>
    </citation>
    <scope>NUCLEOTIDE SEQUENCE</scope>
    <source>
        <strain evidence="8">NBRC 32514</strain>
    </source>
</reference>
<dbReference type="InterPro" id="IPR040167">
    <property type="entry name" value="TF_CP2-like"/>
</dbReference>
<keyword evidence="2" id="KW-0805">Transcription regulation</keyword>
<dbReference type="OrthoDB" id="7680836at2759"/>
<keyword evidence="5" id="KW-0539">Nucleus</keyword>
<feature type="compositionally biased region" description="Polar residues" evidence="6">
    <location>
        <begin position="418"/>
        <end position="428"/>
    </location>
</feature>
<dbReference type="EMBL" id="JANBOJ010000066">
    <property type="protein sequence ID" value="KAJ1723448.1"/>
    <property type="molecule type" value="Genomic_DNA"/>
</dbReference>
<dbReference type="AlphaFoldDB" id="A0A9W8CTR2"/>
<dbReference type="Proteomes" id="UP001149813">
    <property type="component" value="Unassembled WGS sequence"/>
</dbReference>
<feature type="domain" description="Grh/CP2 DB" evidence="7">
    <location>
        <begin position="224"/>
        <end position="561"/>
    </location>
</feature>
<feature type="compositionally biased region" description="Low complexity" evidence="6">
    <location>
        <begin position="103"/>
        <end position="125"/>
    </location>
</feature>
<dbReference type="InterPro" id="IPR007604">
    <property type="entry name" value="CP2"/>
</dbReference>
<dbReference type="Pfam" id="PF25416">
    <property type="entry name" value="GRHL1_C"/>
    <property type="match status" value="1"/>
</dbReference>
<feature type="compositionally biased region" description="Polar residues" evidence="6">
    <location>
        <begin position="520"/>
        <end position="535"/>
    </location>
</feature>
<dbReference type="PANTHER" id="PTHR11037:SF20">
    <property type="entry name" value="PROTEIN GRAINYHEAD"/>
    <property type="match status" value="1"/>
</dbReference>
<protein>
    <recommendedName>
        <fullName evidence="7">Grh/CP2 DB domain-containing protein</fullName>
    </recommendedName>
</protein>